<reference evidence="1 2" key="1">
    <citation type="journal article" date="2019" name="Commun. Biol.">
        <title>The bagworm genome reveals a unique fibroin gene that provides high tensile strength.</title>
        <authorList>
            <person name="Kono N."/>
            <person name="Nakamura H."/>
            <person name="Ohtoshi R."/>
            <person name="Tomita M."/>
            <person name="Numata K."/>
            <person name="Arakawa K."/>
        </authorList>
    </citation>
    <scope>NUCLEOTIDE SEQUENCE [LARGE SCALE GENOMIC DNA]</scope>
</reference>
<protein>
    <submittedName>
        <fullName evidence="1">Uncharacterized protein</fullName>
    </submittedName>
</protein>
<evidence type="ECO:0000313" key="2">
    <source>
        <dbReference type="Proteomes" id="UP000299102"/>
    </source>
</evidence>
<dbReference type="EMBL" id="BGZK01000305">
    <property type="protein sequence ID" value="GBP35553.1"/>
    <property type="molecule type" value="Genomic_DNA"/>
</dbReference>
<dbReference type="AlphaFoldDB" id="A0A4C1VA00"/>
<sequence>MIVALGLYRPLPRRAASRPLLGPGAVRRPACSRRHETRRADGRVVLLGTYDFVSHIAPAESFHAFELGPSFARCRVLKGSRRRGFAAPRLDLHSSGLFHSSGHDFDGEREYAKSSTLTIVAALLAVVDRGS</sequence>
<keyword evidence="2" id="KW-1185">Reference proteome</keyword>
<organism evidence="1 2">
    <name type="scientific">Eumeta variegata</name>
    <name type="common">Bagworm moth</name>
    <name type="synonym">Eumeta japonica</name>
    <dbReference type="NCBI Taxonomy" id="151549"/>
    <lineage>
        <taxon>Eukaryota</taxon>
        <taxon>Metazoa</taxon>
        <taxon>Ecdysozoa</taxon>
        <taxon>Arthropoda</taxon>
        <taxon>Hexapoda</taxon>
        <taxon>Insecta</taxon>
        <taxon>Pterygota</taxon>
        <taxon>Neoptera</taxon>
        <taxon>Endopterygota</taxon>
        <taxon>Lepidoptera</taxon>
        <taxon>Glossata</taxon>
        <taxon>Ditrysia</taxon>
        <taxon>Tineoidea</taxon>
        <taxon>Psychidae</taxon>
        <taxon>Oiketicinae</taxon>
        <taxon>Eumeta</taxon>
    </lineage>
</organism>
<name>A0A4C1VA00_EUMVA</name>
<dbReference type="Proteomes" id="UP000299102">
    <property type="component" value="Unassembled WGS sequence"/>
</dbReference>
<gene>
    <name evidence="1" type="ORF">EVAR_17414_1</name>
</gene>
<accession>A0A4C1VA00</accession>
<evidence type="ECO:0000313" key="1">
    <source>
        <dbReference type="EMBL" id="GBP35553.1"/>
    </source>
</evidence>
<proteinExistence type="predicted"/>
<comment type="caution">
    <text evidence="1">The sequence shown here is derived from an EMBL/GenBank/DDBJ whole genome shotgun (WGS) entry which is preliminary data.</text>
</comment>